<dbReference type="Pfam" id="PF12706">
    <property type="entry name" value="Lactamase_B_2"/>
    <property type="match status" value="1"/>
</dbReference>
<dbReference type="SUPFAM" id="SSF56281">
    <property type="entry name" value="Metallo-hydrolase/oxidoreductase"/>
    <property type="match status" value="1"/>
</dbReference>
<dbReference type="AlphaFoldDB" id="A0AAE6X3S8"/>
<accession>A0AAE6X3S8</accession>
<sequence length="350" mass="40209">MEQTEGKIMQKPIQYPKSAHYCPKTKRFFNLGSDKKLSAIGVVQAFWQMLVYPEKFKPATALPMLQPDFSFFLQPSSQAKFIWFGHSSLLMRMANQTIFIDPVFAKSVSPFPIMMKRFQAPPASLTELPLVDVIIYSHNHYDHLDEAVVRYYVSQKHLQKTRFIVPLAMGEQLRKWGIDADRIQELDWWQSARLGDLTLTAVPAKHNTARGVFDKNKTLWAGYVFQTAHEQIYYSGDSAFGDGSHFRHIAERFGGFDLAFVENGQYNIDWIDNHMLPEQTAKAVELLNTKRFMPVHWGAYPLSIHGWHDPVLCSIPLVEQIGVTPVTPLLGEVFNKETVTTYWWNHLDGS</sequence>
<feature type="domain" description="Metallo-beta-lactamase" evidence="1">
    <location>
        <begin position="97"/>
        <end position="297"/>
    </location>
</feature>
<dbReference type="InterPro" id="IPR001279">
    <property type="entry name" value="Metallo-B-lactamas"/>
</dbReference>
<dbReference type="Gene3D" id="3.60.15.10">
    <property type="entry name" value="Ribonuclease Z/Hydroxyacylglutathione hydrolase-like"/>
    <property type="match status" value="1"/>
</dbReference>
<name>A0AAE6X3S8_9PAST</name>
<evidence type="ECO:0000313" key="2">
    <source>
        <dbReference type="EMBL" id="QIM64043.1"/>
    </source>
</evidence>
<dbReference type="EMBL" id="CP015029">
    <property type="protein sequence ID" value="QIM64043.1"/>
    <property type="molecule type" value="Genomic_DNA"/>
</dbReference>
<reference evidence="2 3" key="1">
    <citation type="submission" date="2016-03" db="EMBL/GenBank/DDBJ databases">
        <authorList>
            <person name="Hansen M.J."/>
            <person name="Bojesen A.M."/>
            <person name="Planet P."/>
        </authorList>
    </citation>
    <scope>NUCLEOTIDE SEQUENCE [LARGE SCALE GENOMIC DNA]</scope>
    <source>
        <strain evidence="2 3">HPA 21</strain>
    </source>
</reference>
<dbReference type="PANTHER" id="PTHR15032:SF4">
    <property type="entry name" value="N-ACYL-PHOSPHATIDYLETHANOLAMINE-HYDROLYZING PHOSPHOLIPASE D"/>
    <property type="match status" value="1"/>
</dbReference>
<dbReference type="Proteomes" id="UP000502287">
    <property type="component" value="Chromosome"/>
</dbReference>
<dbReference type="InterPro" id="IPR036866">
    <property type="entry name" value="RibonucZ/Hydroxyglut_hydro"/>
</dbReference>
<evidence type="ECO:0000259" key="1">
    <source>
        <dbReference type="Pfam" id="PF12706"/>
    </source>
</evidence>
<evidence type="ECO:0000313" key="3">
    <source>
        <dbReference type="Proteomes" id="UP000502287"/>
    </source>
</evidence>
<dbReference type="PANTHER" id="PTHR15032">
    <property type="entry name" value="N-ACYL-PHOSPHATIDYLETHANOLAMINE-HYDROLYZING PHOSPHOLIPASE D"/>
    <property type="match status" value="1"/>
</dbReference>
<protein>
    <recommendedName>
        <fullName evidence="1">Metallo-beta-lactamase domain-containing protein</fullName>
    </recommendedName>
</protein>
<proteinExistence type="predicted"/>
<organism evidence="2 3">
    <name type="scientific">Frederiksenia canicola</name>
    <dbReference type="NCBI Taxonomy" id="123824"/>
    <lineage>
        <taxon>Bacteria</taxon>
        <taxon>Pseudomonadati</taxon>
        <taxon>Pseudomonadota</taxon>
        <taxon>Gammaproteobacteria</taxon>
        <taxon>Pasteurellales</taxon>
        <taxon>Pasteurellaceae</taxon>
        <taxon>Frederiksenia</taxon>
    </lineage>
</organism>
<dbReference type="GO" id="GO:0005737">
    <property type="term" value="C:cytoplasm"/>
    <property type="evidence" value="ECO:0007669"/>
    <property type="project" value="TreeGrafter"/>
</dbReference>
<dbReference type="KEGG" id="fcl:A4G17_00540"/>
<gene>
    <name evidence="2" type="ORF">A4G17_00540</name>
</gene>